<gene>
    <name evidence="3" type="ORF">PYE67_13585</name>
</gene>
<dbReference type="Pfam" id="PF00805">
    <property type="entry name" value="Pentapeptide"/>
    <property type="match status" value="1"/>
</dbReference>
<reference evidence="3 4" key="1">
    <citation type="submission" date="2022-02" db="EMBL/GenBank/DDBJ databases">
        <title>Emergence and expansion in Europe of a Vibrio aestuarianus clonal complex pathogenic for oysters.</title>
        <authorList>
            <person name="Mesnil A."/>
            <person name="Travers M.-A."/>
        </authorList>
    </citation>
    <scope>NUCLEOTIDE SEQUENCE [LARGE SCALE GENOMIC DNA]</scope>
    <source>
        <strain evidence="3 4">U17</strain>
    </source>
</reference>
<organism evidence="3 4">
    <name type="scientific">Vibrio aestuarianus</name>
    <dbReference type="NCBI Taxonomy" id="28171"/>
    <lineage>
        <taxon>Bacteria</taxon>
        <taxon>Pseudomonadati</taxon>
        <taxon>Pseudomonadota</taxon>
        <taxon>Gammaproteobacteria</taxon>
        <taxon>Vibrionales</taxon>
        <taxon>Vibrionaceae</taxon>
        <taxon>Vibrio</taxon>
    </lineage>
</organism>
<evidence type="ECO:0000313" key="3">
    <source>
        <dbReference type="EMBL" id="WGK87158.1"/>
    </source>
</evidence>
<evidence type="ECO:0000313" key="4">
    <source>
        <dbReference type="Proteomes" id="UP001241226"/>
    </source>
</evidence>
<dbReference type="EMBL" id="CP118712">
    <property type="protein sequence ID" value="WGK87158.1"/>
    <property type="molecule type" value="Genomic_DNA"/>
</dbReference>
<dbReference type="AlphaFoldDB" id="A0ABD7YPY4"/>
<keyword evidence="2" id="KW-0812">Transmembrane</keyword>
<dbReference type="PANTHER" id="PTHR47485:SF1">
    <property type="entry name" value="THYLAKOID LUMENAL 17.4 KDA PROTEIN, CHLOROPLASTIC"/>
    <property type="match status" value="1"/>
</dbReference>
<dbReference type="PANTHER" id="PTHR47485">
    <property type="entry name" value="THYLAKOID LUMENAL 17.4 KDA PROTEIN, CHLOROPLASTIC"/>
    <property type="match status" value="1"/>
</dbReference>
<keyword evidence="2" id="KW-1133">Transmembrane helix</keyword>
<evidence type="ECO:0000256" key="2">
    <source>
        <dbReference type="SAM" id="Phobius"/>
    </source>
</evidence>
<evidence type="ECO:0000256" key="1">
    <source>
        <dbReference type="ARBA" id="ARBA00022737"/>
    </source>
</evidence>
<protein>
    <submittedName>
        <fullName evidence="3">Pentapeptide repeat-containing protein</fullName>
    </submittedName>
</protein>
<accession>A0ABD7YPY4</accession>
<proteinExistence type="predicted"/>
<name>A0ABD7YPY4_9VIBR</name>
<keyword evidence="2" id="KW-0472">Membrane</keyword>
<feature type="transmembrane region" description="Helical" evidence="2">
    <location>
        <begin position="53"/>
        <end position="71"/>
    </location>
</feature>
<sequence length="318" mass="36183">MKSIELEAKFIEQEHRLIRIWINFWLSRQKWEKDDPRRTAASTAFIWSLIRPVSYVFVSGGAVALISLYFLSKQTSLLEEQNLLVANQNQLLLNQINLQQEVNIAARKTELIKSIYASSGNSIEAGFHTKTLPEVTSRVRSEALAEYLALRKTEANANLEEFKQTGKRPAVATLPFGVDLRDAPLQEVSLNQLDMGHMSLYNSSFERAKLYFVDFSNSQLEYTNFNNSNLHGSIFYNTSLVGSYMVGADLSGIKWNEETVVKNANIYGVKHAPKGFKEWAIKQGALEISNKDEWIKKNIQTFPALKERIDEHLESVSN</sequence>
<dbReference type="SUPFAM" id="SSF141571">
    <property type="entry name" value="Pentapeptide repeat-like"/>
    <property type="match status" value="1"/>
</dbReference>
<dbReference type="Gene3D" id="2.160.20.80">
    <property type="entry name" value="E3 ubiquitin-protein ligase SopA"/>
    <property type="match status" value="1"/>
</dbReference>
<dbReference type="InterPro" id="IPR001646">
    <property type="entry name" value="5peptide_repeat"/>
</dbReference>
<dbReference type="Proteomes" id="UP001241226">
    <property type="component" value="Chromosome 2"/>
</dbReference>
<dbReference type="RefSeq" id="WP_261927927.1">
    <property type="nucleotide sequence ID" value="NZ_CALYLG010000378.1"/>
</dbReference>
<keyword evidence="1" id="KW-0677">Repeat</keyword>